<keyword evidence="4" id="KW-0378">Hydrolase</keyword>
<dbReference type="PANTHER" id="PTHR42740:SF2">
    <property type="entry name" value="RIBONUCLEASE VAPC1"/>
    <property type="match status" value="1"/>
</dbReference>
<keyword evidence="8" id="KW-1185">Reference proteome</keyword>
<dbReference type="KEGG" id="tce:A3L02_03395"/>
<dbReference type="AlphaFoldDB" id="A0A218P191"/>
<gene>
    <name evidence="7" type="ORF">A3L02_03395</name>
</gene>
<evidence type="ECO:0000256" key="5">
    <source>
        <dbReference type="ARBA" id="ARBA00022842"/>
    </source>
</evidence>
<dbReference type="CDD" id="cd18730">
    <property type="entry name" value="PIN_PH0500-like"/>
    <property type="match status" value="1"/>
</dbReference>
<keyword evidence="5" id="KW-0460">Magnesium</keyword>
<dbReference type="EMBL" id="CP014854">
    <property type="protein sequence ID" value="ASI98673.1"/>
    <property type="molecule type" value="Genomic_DNA"/>
</dbReference>
<evidence type="ECO:0000313" key="7">
    <source>
        <dbReference type="EMBL" id="ASI98673.1"/>
    </source>
</evidence>
<keyword evidence="1" id="KW-1277">Toxin-antitoxin system</keyword>
<dbReference type="RefSeq" id="WP_088862634.1">
    <property type="nucleotide sequence ID" value="NZ_CP014854.1"/>
</dbReference>
<sequence>MVVSEKIMFDSSVLLKIHTKKNSPLLEMVLLKFEPLVSEITLYEYLSTKAALGKDPYKQLLILKEMYQILPLDEKIIVKASVITGKLLRKRVKLHTNDVLVGVTAIVHDALLVVDEPGRYKPLRKYGLDLIDFNSFAREMEHLAEDFTESKETQGVY</sequence>
<keyword evidence="2" id="KW-0540">Nuclease</keyword>
<evidence type="ECO:0000259" key="6">
    <source>
        <dbReference type="Pfam" id="PF01850"/>
    </source>
</evidence>
<dbReference type="InterPro" id="IPR002716">
    <property type="entry name" value="PIN_dom"/>
</dbReference>
<evidence type="ECO:0000256" key="3">
    <source>
        <dbReference type="ARBA" id="ARBA00022723"/>
    </source>
</evidence>
<proteinExistence type="predicted"/>
<reference evidence="7 8" key="1">
    <citation type="submission" date="2016-03" db="EMBL/GenBank/DDBJ databases">
        <title>Complete genome sequence of Thermococcus celer.</title>
        <authorList>
            <person name="Oger P.M."/>
        </authorList>
    </citation>
    <scope>NUCLEOTIDE SEQUENCE [LARGE SCALE GENOMIC DNA]</scope>
    <source>
        <strain evidence="7 8">Vu 13</strain>
    </source>
</reference>
<dbReference type="OrthoDB" id="85585at2157"/>
<feature type="domain" description="PIN" evidence="6">
    <location>
        <begin position="7"/>
        <end position="113"/>
    </location>
</feature>
<dbReference type="Proteomes" id="UP000197156">
    <property type="component" value="Chromosome"/>
</dbReference>
<protein>
    <recommendedName>
        <fullName evidence="6">PIN domain-containing protein</fullName>
    </recommendedName>
</protein>
<evidence type="ECO:0000256" key="2">
    <source>
        <dbReference type="ARBA" id="ARBA00022722"/>
    </source>
</evidence>
<keyword evidence="3" id="KW-0479">Metal-binding</keyword>
<dbReference type="InterPro" id="IPR029060">
    <property type="entry name" value="PIN-like_dom_sf"/>
</dbReference>
<accession>A0A218P191</accession>
<dbReference type="Pfam" id="PF01850">
    <property type="entry name" value="PIN"/>
    <property type="match status" value="1"/>
</dbReference>
<evidence type="ECO:0000256" key="4">
    <source>
        <dbReference type="ARBA" id="ARBA00022801"/>
    </source>
</evidence>
<evidence type="ECO:0000256" key="1">
    <source>
        <dbReference type="ARBA" id="ARBA00022649"/>
    </source>
</evidence>
<dbReference type="GO" id="GO:0046872">
    <property type="term" value="F:metal ion binding"/>
    <property type="evidence" value="ECO:0007669"/>
    <property type="project" value="UniProtKB-KW"/>
</dbReference>
<evidence type="ECO:0000313" key="8">
    <source>
        <dbReference type="Proteomes" id="UP000197156"/>
    </source>
</evidence>
<dbReference type="GO" id="GO:0016787">
    <property type="term" value="F:hydrolase activity"/>
    <property type="evidence" value="ECO:0007669"/>
    <property type="project" value="UniProtKB-KW"/>
</dbReference>
<dbReference type="PANTHER" id="PTHR42740">
    <property type="entry name" value="RIBONUCLEASE VAPC3"/>
    <property type="match status" value="1"/>
</dbReference>
<dbReference type="Gene3D" id="3.40.50.1010">
    <property type="entry name" value="5'-nuclease"/>
    <property type="match status" value="1"/>
</dbReference>
<dbReference type="GeneID" id="33323770"/>
<dbReference type="SUPFAM" id="SSF88723">
    <property type="entry name" value="PIN domain-like"/>
    <property type="match status" value="1"/>
</dbReference>
<dbReference type="InterPro" id="IPR051749">
    <property type="entry name" value="PINc/VapC_TA_RNase"/>
</dbReference>
<organism evidence="7 8">
    <name type="scientific">Thermococcus celer Vu 13 = JCM 8558</name>
    <dbReference type="NCBI Taxonomy" id="1293037"/>
    <lineage>
        <taxon>Archaea</taxon>
        <taxon>Methanobacteriati</taxon>
        <taxon>Methanobacteriota</taxon>
        <taxon>Thermococci</taxon>
        <taxon>Thermococcales</taxon>
        <taxon>Thermococcaceae</taxon>
        <taxon>Thermococcus</taxon>
    </lineage>
</organism>
<dbReference type="GO" id="GO:0004540">
    <property type="term" value="F:RNA nuclease activity"/>
    <property type="evidence" value="ECO:0007669"/>
    <property type="project" value="TreeGrafter"/>
</dbReference>
<name>A0A218P191_THECE</name>